<dbReference type="OrthoDB" id="313265at2759"/>
<feature type="chain" id="PRO_5035288137" description="Acid ceramidase N-terminal domain-containing protein" evidence="1">
    <location>
        <begin position="18"/>
        <end position="342"/>
    </location>
</feature>
<evidence type="ECO:0000256" key="1">
    <source>
        <dbReference type="SAM" id="SignalP"/>
    </source>
</evidence>
<reference evidence="3" key="1">
    <citation type="submission" date="2019-06" db="EMBL/GenBank/DDBJ databases">
        <authorList>
            <person name="Zheng W."/>
        </authorList>
    </citation>
    <scope>NUCLEOTIDE SEQUENCE</scope>
    <source>
        <strain evidence="3">QDHG01</strain>
    </source>
</reference>
<sequence length="342" mass="38410">MQKSLLASLLLLGLTSAQIDPRPIPTFTINLDLPPRARFTEPTKHFAEGIITVLEWYEKNLIQYLVPENLGVMLDYSFWYNHREYYLEMEGIAQTVGIDTKRIVIANFAYELVAYCTSVLAKQKDGLIMHLRLYDFLAADITKNITYIADYQKGGKTVFRAVMNGGTNFFPTGMKDGAFSITLNQRNALNHSQPEFFVNLGLISLGVKQTVIKLREALQQCEDYTCALNLLSNDKIITGGYYILAGAKGDEAVVISRNRDGPANVTQISEEHWYVVQTNDDHFAGVCRERCTAARANFEKLGRDNLSVQKAFEQILMVEPNLNAGSIYGIKMVPSSNHPSDM</sequence>
<feature type="signal peptide" evidence="1">
    <location>
        <begin position="1"/>
        <end position="17"/>
    </location>
</feature>
<dbReference type="AlphaFoldDB" id="A0A8J8NLF3"/>
<gene>
    <name evidence="3" type="ORF">FGO68_gene2551</name>
</gene>
<dbReference type="GO" id="GO:0016810">
    <property type="term" value="F:hydrolase activity, acting on carbon-nitrogen (but not peptide) bonds"/>
    <property type="evidence" value="ECO:0007669"/>
    <property type="project" value="TreeGrafter"/>
</dbReference>
<evidence type="ECO:0000313" key="4">
    <source>
        <dbReference type="Proteomes" id="UP000785679"/>
    </source>
</evidence>
<protein>
    <recommendedName>
        <fullName evidence="2">Acid ceramidase N-terminal domain-containing protein</fullName>
    </recommendedName>
</protein>
<accession>A0A8J8NLF3</accession>
<evidence type="ECO:0000313" key="3">
    <source>
        <dbReference type="EMBL" id="TNV77401.1"/>
    </source>
</evidence>
<dbReference type="Pfam" id="PF15508">
    <property type="entry name" value="NAAA-beta"/>
    <property type="match status" value="1"/>
</dbReference>
<feature type="domain" description="Acid ceramidase N-terminal" evidence="2">
    <location>
        <begin position="23"/>
        <end position="75"/>
    </location>
</feature>
<keyword evidence="1" id="KW-0732">Signal</keyword>
<organism evidence="3 4">
    <name type="scientific">Halteria grandinella</name>
    <dbReference type="NCBI Taxonomy" id="5974"/>
    <lineage>
        <taxon>Eukaryota</taxon>
        <taxon>Sar</taxon>
        <taxon>Alveolata</taxon>
        <taxon>Ciliophora</taxon>
        <taxon>Intramacronucleata</taxon>
        <taxon>Spirotrichea</taxon>
        <taxon>Stichotrichia</taxon>
        <taxon>Sporadotrichida</taxon>
        <taxon>Halteriidae</taxon>
        <taxon>Halteria</taxon>
    </lineage>
</organism>
<dbReference type="Gene3D" id="3.60.60.10">
    <property type="entry name" value="Penicillin V Acylase, Chain A"/>
    <property type="match status" value="1"/>
</dbReference>
<dbReference type="PANTHER" id="PTHR28583:SF4">
    <property type="entry name" value="N-ACYLETHANOLAMINE-HYDROLYZING ACID AMIDASE"/>
    <property type="match status" value="1"/>
</dbReference>
<keyword evidence="4" id="KW-1185">Reference proteome</keyword>
<proteinExistence type="predicted"/>
<dbReference type="InterPro" id="IPR029130">
    <property type="entry name" value="Acid_ceramidase_N"/>
</dbReference>
<dbReference type="PANTHER" id="PTHR28583">
    <property type="entry name" value="ACID AMIDASE"/>
    <property type="match status" value="1"/>
</dbReference>
<dbReference type="Proteomes" id="UP000785679">
    <property type="component" value="Unassembled WGS sequence"/>
</dbReference>
<dbReference type="EMBL" id="RRYP01011973">
    <property type="protein sequence ID" value="TNV77401.1"/>
    <property type="molecule type" value="Genomic_DNA"/>
</dbReference>
<evidence type="ECO:0000259" key="2">
    <source>
        <dbReference type="Pfam" id="PF15508"/>
    </source>
</evidence>
<comment type="caution">
    <text evidence="3">The sequence shown here is derived from an EMBL/GenBank/DDBJ whole genome shotgun (WGS) entry which is preliminary data.</text>
</comment>
<name>A0A8J8NLF3_HALGN</name>